<dbReference type="InterPro" id="IPR036179">
    <property type="entry name" value="Ig-like_dom_sf"/>
</dbReference>
<evidence type="ECO:0000313" key="2">
    <source>
        <dbReference type="Proteomes" id="UP000700334"/>
    </source>
</evidence>
<organism evidence="1 2">
    <name type="scientific">Galemys pyrenaicus</name>
    <name type="common">Iberian desman</name>
    <name type="synonym">Pyrenean desman</name>
    <dbReference type="NCBI Taxonomy" id="202257"/>
    <lineage>
        <taxon>Eukaryota</taxon>
        <taxon>Metazoa</taxon>
        <taxon>Chordata</taxon>
        <taxon>Craniata</taxon>
        <taxon>Vertebrata</taxon>
        <taxon>Euteleostomi</taxon>
        <taxon>Mammalia</taxon>
        <taxon>Eutheria</taxon>
        <taxon>Laurasiatheria</taxon>
        <taxon>Eulipotyphla</taxon>
        <taxon>Talpidae</taxon>
        <taxon>Galemys</taxon>
    </lineage>
</organism>
<accession>A0A8J6DWW3</accession>
<evidence type="ECO:0000313" key="1">
    <source>
        <dbReference type="EMBL" id="KAG8524902.1"/>
    </source>
</evidence>
<keyword evidence="2" id="KW-1185">Reference proteome</keyword>
<dbReference type="AlphaFoldDB" id="A0A8J6DWW3"/>
<reference evidence="1" key="1">
    <citation type="journal article" date="2021" name="Evol. Appl.">
        <title>The genome of the Pyrenean desman and the effects of bottlenecks and inbreeding on the genomic landscape of an endangered species.</title>
        <authorList>
            <person name="Escoda L."/>
            <person name="Castresana J."/>
        </authorList>
    </citation>
    <scope>NUCLEOTIDE SEQUENCE</scope>
    <source>
        <strain evidence="1">IBE-C5619</strain>
    </source>
</reference>
<dbReference type="Proteomes" id="UP000700334">
    <property type="component" value="Unassembled WGS sequence"/>
</dbReference>
<proteinExistence type="predicted"/>
<evidence type="ECO:0008006" key="3">
    <source>
        <dbReference type="Google" id="ProtNLM"/>
    </source>
</evidence>
<gene>
    <name evidence="1" type="ORF">J0S82_006662</name>
</gene>
<dbReference type="InterPro" id="IPR013783">
    <property type="entry name" value="Ig-like_fold"/>
</dbReference>
<feature type="non-terminal residue" evidence="1">
    <location>
        <position position="1"/>
    </location>
</feature>
<dbReference type="EMBL" id="JAGFMF010011240">
    <property type="protein sequence ID" value="KAG8524902.1"/>
    <property type="molecule type" value="Genomic_DNA"/>
</dbReference>
<sequence>MKINDLEDEDAATYYCAIWDHNIETANKTYTKINFKSVPTHIPHPSNMGTTKASHLSACPEPSFLQKGILSVDPHSSHSSGILMTPPIYARVQHRCAHLRMPTLECSQHL</sequence>
<dbReference type="OrthoDB" id="8924181at2759"/>
<dbReference type="SUPFAM" id="SSF48726">
    <property type="entry name" value="Immunoglobulin"/>
    <property type="match status" value="1"/>
</dbReference>
<name>A0A8J6DWW3_GALPY</name>
<dbReference type="Gene3D" id="2.60.40.10">
    <property type="entry name" value="Immunoglobulins"/>
    <property type="match status" value="1"/>
</dbReference>
<comment type="caution">
    <text evidence="1">The sequence shown here is derived from an EMBL/GenBank/DDBJ whole genome shotgun (WGS) entry which is preliminary data.</text>
</comment>
<protein>
    <recommendedName>
        <fullName evidence="3">Immunoglobulin V-set domain-containing protein</fullName>
    </recommendedName>
</protein>